<dbReference type="EMBL" id="JACSPN010000024">
    <property type="protein sequence ID" value="MBE7701766.1"/>
    <property type="molecule type" value="Genomic_DNA"/>
</dbReference>
<proteinExistence type="predicted"/>
<dbReference type="Proteomes" id="UP000822993">
    <property type="component" value="Unassembled WGS sequence"/>
</dbReference>
<protein>
    <submittedName>
        <fullName evidence="1">Uncharacterized protein</fullName>
    </submittedName>
</protein>
<gene>
    <name evidence="1" type="ORF">H9623_15845</name>
</gene>
<evidence type="ECO:0000313" key="1">
    <source>
        <dbReference type="EMBL" id="MBE7701766.1"/>
    </source>
</evidence>
<sequence length="170" mass="18130">MRREPRAELRRLARDLAFSGDLADEHARWALYQKALQHGALEPLFRAVADDSDHVMAGGAVVVALELVPPVERARWVGLTSDWTVANFVARRAAELAILESVSGAVAASGGELRSLGDGLDVECWSDWLQLRAASSATRADVLDALAGGGRTRRIRYAAAANRGRSGGAG</sequence>
<name>A0A9D5UEV9_9CELL</name>
<reference evidence="1 2" key="1">
    <citation type="submission" date="2020-08" db="EMBL/GenBank/DDBJ databases">
        <title>A Genomic Blueprint of the Chicken Gut Microbiome.</title>
        <authorList>
            <person name="Gilroy R."/>
            <person name="Ravi A."/>
            <person name="Getino M."/>
            <person name="Pursley I."/>
            <person name="Horton D.L."/>
            <person name="Alikhan N.-F."/>
            <person name="Baker D."/>
            <person name="Gharbi K."/>
            <person name="Hall N."/>
            <person name="Watson M."/>
            <person name="Adriaenssens E.M."/>
            <person name="Foster-Nyarko E."/>
            <person name="Jarju S."/>
            <person name="Secka A."/>
            <person name="Antonio M."/>
            <person name="Oren A."/>
            <person name="Chaudhuri R."/>
            <person name="La Ragione R.M."/>
            <person name="Hildebrand F."/>
            <person name="Pallen M.J."/>
        </authorList>
    </citation>
    <scope>NUCLEOTIDE SEQUENCE [LARGE SCALE GENOMIC DNA]</scope>
    <source>
        <strain evidence="1 2">Sa1BUA8</strain>
    </source>
</reference>
<comment type="caution">
    <text evidence="1">The sequence shown here is derived from an EMBL/GenBank/DDBJ whole genome shotgun (WGS) entry which is preliminary data.</text>
</comment>
<dbReference type="RefSeq" id="WP_193720981.1">
    <property type="nucleotide sequence ID" value="NZ_JACSPN010000024.1"/>
</dbReference>
<accession>A0A9D5UEV9</accession>
<organism evidence="1 2">
    <name type="scientific">Oerskovia douganii</name>
    <dbReference type="NCBI Taxonomy" id="2762210"/>
    <lineage>
        <taxon>Bacteria</taxon>
        <taxon>Bacillati</taxon>
        <taxon>Actinomycetota</taxon>
        <taxon>Actinomycetes</taxon>
        <taxon>Micrococcales</taxon>
        <taxon>Cellulomonadaceae</taxon>
        <taxon>Oerskovia</taxon>
    </lineage>
</organism>
<keyword evidence="2" id="KW-1185">Reference proteome</keyword>
<dbReference type="AlphaFoldDB" id="A0A9D5UEV9"/>
<evidence type="ECO:0000313" key="2">
    <source>
        <dbReference type="Proteomes" id="UP000822993"/>
    </source>
</evidence>